<reference evidence="1 2" key="1">
    <citation type="submission" date="2016-11" db="EMBL/GenBank/DDBJ databases">
        <authorList>
            <person name="Jaros S."/>
            <person name="Januszkiewicz K."/>
            <person name="Wedrychowicz H."/>
        </authorList>
    </citation>
    <scope>NUCLEOTIDE SEQUENCE [LARGE SCALE GENOMIC DNA]</scope>
    <source>
        <strain evidence="1 2">LMG 26898</strain>
    </source>
</reference>
<name>A0A1M7JY75_9PSED</name>
<gene>
    <name evidence="1" type="ORF">SAMN05216593_101616</name>
</gene>
<dbReference type="EMBL" id="FRDA01000001">
    <property type="protein sequence ID" value="SHM57871.1"/>
    <property type="molecule type" value="Genomic_DNA"/>
</dbReference>
<dbReference type="AlphaFoldDB" id="A0A1M7JY75"/>
<proteinExistence type="predicted"/>
<protein>
    <submittedName>
        <fullName evidence="1">Uncharacterized protein</fullName>
    </submittedName>
</protein>
<organism evidence="1 2">
    <name type="scientific">Pseudomonas asturiensis</name>
    <dbReference type="NCBI Taxonomy" id="1190415"/>
    <lineage>
        <taxon>Bacteria</taxon>
        <taxon>Pseudomonadati</taxon>
        <taxon>Pseudomonadota</taxon>
        <taxon>Gammaproteobacteria</taxon>
        <taxon>Pseudomonadales</taxon>
        <taxon>Pseudomonadaceae</taxon>
        <taxon>Pseudomonas</taxon>
    </lineage>
</organism>
<dbReference type="Proteomes" id="UP000183983">
    <property type="component" value="Unassembled WGS sequence"/>
</dbReference>
<dbReference type="RefSeq" id="WP_175561636.1">
    <property type="nucleotide sequence ID" value="NZ_FRDA01000001.1"/>
</dbReference>
<evidence type="ECO:0000313" key="1">
    <source>
        <dbReference type="EMBL" id="SHM57871.1"/>
    </source>
</evidence>
<accession>A0A1M7JY75</accession>
<evidence type="ECO:0000313" key="2">
    <source>
        <dbReference type="Proteomes" id="UP000183983"/>
    </source>
</evidence>
<sequence length="51" mass="5955">MEHDNVPGPLTSEEFDAMMREMDEALEWMVDQVKRRRIAQASFPSTLETDI</sequence>